<gene>
    <name evidence="4" type="ORF">AC625_05060</name>
</gene>
<organism evidence="4 5">
    <name type="scientific">Peribacillus loiseleuriae</name>
    <dbReference type="NCBI Taxonomy" id="1679170"/>
    <lineage>
        <taxon>Bacteria</taxon>
        <taxon>Bacillati</taxon>
        <taxon>Bacillota</taxon>
        <taxon>Bacilli</taxon>
        <taxon>Bacillales</taxon>
        <taxon>Bacillaceae</taxon>
        <taxon>Peribacillus</taxon>
    </lineage>
</organism>
<dbReference type="InterPro" id="IPR017255">
    <property type="entry name" value="AcTrfase_GNAT_prd"/>
</dbReference>
<dbReference type="NCBIfam" id="NF002959">
    <property type="entry name" value="PRK03624.1"/>
    <property type="match status" value="1"/>
</dbReference>
<dbReference type="GO" id="GO:0016747">
    <property type="term" value="F:acyltransferase activity, transferring groups other than amino-acyl groups"/>
    <property type="evidence" value="ECO:0007669"/>
    <property type="project" value="InterPro"/>
</dbReference>
<feature type="domain" description="N-acetyltransferase" evidence="3">
    <location>
        <begin position="1"/>
        <end position="136"/>
    </location>
</feature>
<dbReference type="Gene3D" id="3.40.630.30">
    <property type="match status" value="1"/>
</dbReference>
<dbReference type="InterPro" id="IPR050832">
    <property type="entry name" value="Bact_Acetyltransf"/>
</dbReference>
<dbReference type="PIRSF" id="PIRSF037663">
    <property type="entry name" value="Acetyltransf_GNAT_prd"/>
    <property type="match status" value="1"/>
</dbReference>
<dbReference type="PATRIC" id="fig|1679170.3.peg.1076"/>
<keyword evidence="5" id="KW-1185">Reference proteome</keyword>
<dbReference type="AlphaFoldDB" id="A0A0K9GQG8"/>
<sequence length="136" mass="15651">MRIREFTLGDYVEVASVWEQAGITVSVSDSLKGIVHKVGRDSELFLVAEENEKIVGSVMGSYDGRRGWINHLAVHPDYQGKRVGRLIMEELEQRLKKIGCKKINLLIEYDNVKVIGFYENLGYNTDELVFMEKWIK</sequence>
<keyword evidence="2" id="KW-0012">Acyltransferase</keyword>
<dbReference type="InterPro" id="IPR016181">
    <property type="entry name" value="Acyl_CoA_acyltransferase"/>
</dbReference>
<dbReference type="InterPro" id="IPR000182">
    <property type="entry name" value="GNAT_dom"/>
</dbReference>
<keyword evidence="1 4" id="KW-0808">Transferase</keyword>
<dbReference type="PROSITE" id="PS51186">
    <property type="entry name" value="GNAT"/>
    <property type="match status" value="1"/>
</dbReference>
<dbReference type="Pfam" id="PF00583">
    <property type="entry name" value="Acetyltransf_1"/>
    <property type="match status" value="1"/>
</dbReference>
<dbReference type="EMBL" id="LFZW01000001">
    <property type="protein sequence ID" value="KMY48949.1"/>
    <property type="molecule type" value="Genomic_DNA"/>
</dbReference>
<dbReference type="CDD" id="cd04301">
    <property type="entry name" value="NAT_SF"/>
    <property type="match status" value="1"/>
</dbReference>
<protein>
    <submittedName>
        <fullName evidence="4">Acetyltransferase</fullName>
    </submittedName>
</protein>
<dbReference type="STRING" id="1679170.AC625_05060"/>
<comment type="caution">
    <text evidence="4">The sequence shown here is derived from an EMBL/GenBank/DDBJ whole genome shotgun (WGS) entry which is preliminary data.</text>
</comment>
<dbReference type="PANTHER" id="PTHR43877">
    <property type="entry name" value="AMINOALKYLPHOSPHONATE N-ACETYLTRANSFERASE-RELATED-RELATED"/>
    <property type="match status" value="1"/>
</dbReference>
<dbReference type="OrthoDB" id="9796381at2"/>
<proteinExistence type="predicted"/>
<evidence type="ECO:0000259" key="3">
    <source>
        <dbReference type="PROSITE" id="PS51186"/>
    </source>
</evidence>
<dbReference type="Proteomes" id="UP000037146">
    <property type="component" value="Unassembled WGS sequence"/>
</dbReference>
<dbReference type="SUPFAM" id="SSF55729">
    <property type="entry name" value="Acyl-CoA N-acyltransferases (Nat)"/>
    <property type="match status" value="1"/>
</dbReference>
<evidence type="ECO:0000313" key="4">
    <source>
        <dbReference type="EMBL" id="KMY48949.1"/>
    </source>
</evidence>
<evidence type="ECO:0000256" key="2">
    <source>
        <dbReference type="ARBA" id="ARBA00023315"/>
    </source>
</evidence>
<evidence type="ECO:0000256" key="1">
    <source>
        <dbReference type="ARBA" id="ARBA00022679"/>
    </source>
</evidence>
<evidence type="ECO:0000313" key="5">
    <source>
        <dbReference type="Proteomes" id="UP000037146"/>
    </source>
</evidence>
<name>A0A0K9GQG8_9BACI</name>
<reference evidence="5" key="1">
    <citation type="submission" date="2015-07" db="EMBL/GenBank/DDBJ databases">
        <title>Genome sequencing project for genomic taxonomy and phylogenomics of Bacillus-like bacteria.</title>
        <authorList>
            <person name="Liu B."/>
            <person name="Wang J."/>
            <person name="Zhu Y."/>
            <person name="Liu G."/>
            <person name="Chen Q."/>
            <person name="Chen Z."/>
            <person name="Lan J."/>
            <person name="Che J."/>
            <person name="Ge C."/>
            <person name="Shi H."/>
            <person name="Pan Z."/>
            <person name="Liu X."/>
        </authorList>
    </citation>
    <scope>NUCLEOTIDE SEQUENCE [LARGE SCALE GENOMIC DNA]</scope>
    <source>
        <strain evidence="5">FJAT-27997</strain>
    </source>
</reference>
<accession>A0A0K9GQG8</accession>
<dbReference type="RefSeq" id="WP_049680281.1">
    <property type="nucleotide sequence ID" value="NZ_JBIVOD010000002.1"/>
</dbReference>